<dbReference type="InterPro" id="IPR036197">
    <property type="entry name" value="NarG-like_sf"/>
</dbReference>
<organism evidence="3 4">
    <name type="scientific">Oceanidesulfovibrio marinus</name>
    <dbReference type="NCBI Taxonomy" id="370038"/>
    <lineage>
        <taxon>Bacteria</taxon>
        <taxon>Pseudomonadati</taxon>
        <taxon>Thermodesulfobacteriota</taxon>
        <taxon>Desulfovibrionia</taxon>
        <taxon>Desulfovibrionales</taxon>
        <taxon>Desulfovibrionaceae</taxon>
        <taxon>Oceanidesulfovibrio</taxon>
    </lineage>
</organism>
<dbReference type="RefSeq" id="WP_144305040.1">
    <property type="nucleotide sequence ID" value="NZ_CP039543.1"/>
</dbReference>
<dbReference type="EMBL" id="QMIF01000005">
    <property type="protein sequence ID" value="TVM34044.1"/>
    <property type="molecule type" value="Genomic_DNA"/>
</dbReference>
<accession>A0A6P1ZGB3</accession>
<name>A0A6P1ZGB3_9BACT</name>
<protein>
    <submittedName>
        <fullName evidence="3">Nitrate reductase</fullName>
    </submittedName>
</protein>
<feature type="transmembrane region" description="Helical" evidence="1">
    <location>
        <begin position="117"/>
        <end position="136"/>
    </location>
</feature>
<proteinExistence type="predicted"/>
<keyword evidence="5" id="KW-1185">Reference proteome</keyword>
<dbReference type="SUPFAM" id="SSF103501">
    <property type="entry name" value="Respiratory nitrate reductase 1 gamma chain"/>
    <property type="match status" value="1"/>
</dbReference>
<dbReference type="EMBL" id="CP039543">
    <property type="protein sequence ID" value="QJT10729.1"/>
    <property type="molecule type" value="Genomic_DNA"/>
</dbReference>
<evidence type="ECO:0000313" key="2">
    <source>
        <dbReference type="EMBL" id="QJT10729.1"/>
    </source>
</evidence>
<gene>
    <name evidence="3" type="ORF">DQK91_09070</name>
    <name evidence="2" type="ORF">E8L03_18185</name>
</gene>
<keyword evidence="1" id="KW-0472">Membrane</keyword>
<dbReference type="OrthoDB" id="5450521at2"/>
<dbReference type="AlphaFoldDB" id="A0A6P1ZGB3"/>
<evidence type="ECO:0000313" key="3">
    <source>
        <dbReference type="EMBL" id="TVM34044.1"/>
    </source>
</evidence>
<evidence type="ECO:0000313" key="4">
    <source>
        <dbReference type="Proteomes" id="UP000434052"/>
    </source>
</evidence>
<dbReference type="Proteomes" id="UP000434052">
    <property type="component" value="Unassembled WGS sequence"/>
</dbReference>
<feature type="transmembrane region" description="Helical" evidence="1">
    <location>
        <begin position="6"/>
        <end position="29"/>
    </location>
</feature>
<reference evidence="2 5" key="2">
    <citation type="submission" date="2019-04" db="EMBL/GenBank/DDBJ databases">
        <title>Isolation and culture of sulfate reducing bacteria from the cold seep of the South China Sea.</title>
        <authorList>
            <person name="Sun C."/>
            <person name="Liu R."/>
        </authorList>
    </citation>
    <scope>NUCLEOTIDE SEQUENCE [LARGE SCALE GENOMIC DNA]</scope>
    <source>
        <strain evidence="2 5">CS1</strain>
    </source>
</reference>
<sequence length="220" mass="25392">MHDIYAFLVGPLMWAVMIVFIGGLVWRFVAMTRLARKKDPYVMHYLKAKWTLRSWGAWLVPFLPRSMRLHPWVTVFGYIFHIGLILTPIFLLAHVMLWQEGALGISIWTLPEWVSDLLTIGVLAGCVFFALRRMMVKEVNYVTDWTDYALLVVVALPFLTGILAHYQVFDYKFLIIFHILAGQAALVIVPFSRFAHMIFGPMVRAYLGSEFGGVRHAKDW</sequence>
<dbReference type="Gene3D" id="1.20.950.20">
    <property type="entry name" value="Transmembrane di-heme cytochromes, Chain C"/>
    <property type="match status" value="1"/>
</dbReference>
<feature type="transmembrane region" description="Helical" evidence="1">
    <location>
        <begin position="148"/>
        <end position="169"/>
    </location>
</feature>
<feature type="transmembrane region" description="Helical" evidence="1">
    <location>
        <begin position="175"/>
        <end position="195"/>
    </location>
</feature>
<keyword evidence="1" id="KW-0812">Transmembrane</keyword>
<evidence type="ECO:0000313" key="5">
    <source>
        <dbReference type="Proteomes" id="UP000503251"/>
    </source>
</evidence>
<keyword evidence="1" id="KW-1133">Transmembrane helix</keyword>
<reference evidence="3 4" key="1">
    <citation type="submission" date="2018-06" db="EMBL/GenBank/DDBJ databases">
        <title>Complete genome of Desulfovibrio marinus P48SEP.</title>
        <authorList>
            <person name="Crispim J.S."/>
            <person name="Vidigal P.M.P."/>
            <person name="Silva L.C.F."/>
            <person name="Araujo L.C."/>
            <person name="Laguardia C.N."/>
            <person name="Dias R.S."/>
            <person name="Sousa M.P."/>
            <person name="Paula S.O."/>
            <person name="Silva C."/>
        </authorList>
    </citation>
    <scope>NUCLEOTIDE SEQUENCE [LARGE SCALE GENOMIC DNA]</scope>
    <source>
        <strain evidence="3 4">P48SEP</strain>
    </source>
</reference>
<dbReference type="NCBIfam" id="NF045723">
    <property type="entry name" value="memb_anch_TmcC"/>
    <property type="match status" value="1"/>
</dbReference>
<dbReference type="Proteomes" id="UP000503251">
    <property type="component" value="Chromosome"/>
</dbReference>
<feature type="transmembrane region" description="Helical" evidence="1">
    <location>
        <begin position="75"/>
        <end position="97"/>
    </location>
</feature>
<evidence type="ECO:0000256" key="1">
    <source>
        <dbReference type="SAM" id="Phobius"/>
    </source>
</evidence>